<comment type="subcellular location">
    <subcellularLocation>
        <location evidence="1">Nucleus</location>
    </subcellularLocation>
</comment>
<evidence type="ECO:0000256" key="1">
    <source>
        <dbReference type="ARBA" id="ARBA00004123"/>
    </source>
</evidence>
<keyword evidence="5" id="KW-0539">Nucleus</keyword>
<sequence>MMNSYGKACTSCSKAKCRCVYPQEGENCERCTRLGRTCTPSATRRKLVVSPRESHRKSASVMPSTCRDVPLGEKLDRLVTLLSNQQARITVNTPSSSPAAGSSSISGTGAATPSSVPSHTVSAGQAPEPSVSVNSNDAPPQAADSLDYAKSFSSITIPPEEAQTRLRRFRDDMLPFFPVLHLPSTLSSPSLRSSSPFLWLCVMCVSGPTISQQTALGASIKKVVAEELVLNNRKNMDFLLGLLIFLGWTHHQVSFMSIVSHFTLLAHSLLFDLGLNKKHVLQKGNISFRRATQSKPPVVQPVPAVGRARTMEDKRAVVGCWFLSSSIAILLKRIDGLKWTTTMDECLDSLLKNPECPGDVVLGTQVSLQLLTEQLDMSCCTWPFGNSLYAAGEDSSLSGESFQRSQLFIDTILARFEKIKAAVPVELSGNEVLQFSFYRTHILIHETLLTHPPHPGSQLSSSRCQAASACLSSIKSFFASFFTLDAGRQYVGLAFLTMCELAYTLMVLARFSTTEDAAWDRAAVRREADLIDTCDMLVQSFSGVARARAQRGGRGGGGGVGIGQGEENHQREPCVDIARGFKFMRELWRKEVHGGQTIPHLASDAVSSSEAAPIDTGMGGMGGAGTGGEGMRVDMSAGEYETPRGSEHELPSVPMEWLDPAFLMETMGMSAAMTPGMAQDTYRM</sequence>
<dbReference type="InterPro" id="IPR051089">
    <property type="entry name" value="prtT"/>
</dbReference>
<dbReference type="PANTHER" id="PTHR31845:SF32">
    <property type="entry name" value="MISCELLANEOUS ZN(II)2CYS6 TRANSCRIPTION FACTOR (EUROFUNG)-RELATED"/>
    <property type="match status" value="1"/>
</dbReference>
<dbReference type="InterPro" id="IPR001138">
    <property type="entry name" value="Zn2Cys6_DnaBD"/>
</dbReference>
<feature type="compositionally biased region" description="Gly residues" evidence="6">
    <location>
        <begin position="617"/>
        <end position="630"/>
    </location>
</feature>
<feature type="region of interest" description="Disordered" evidence="6">
    <location>
        <begin position="604"/>
        <end position="633"/>
    </location>
</feature>
<dbReference type="GO" id="GO:0000976">
    <property type="term" value="F:transcription cis-regulatory region binding"/>
    <property type="evidence" value="ECO:0007669"/>
    <property type="project" value="TreeGrafter"/>
</dbReference>
<protein>
    <recommendedName>
        <fullName evidence="7">Zn(2)-C6 fungal-type domain-containing protein</fullName>
    </recommendedName>
</protein>
<accession>A0AAD5WRK7</accession>
<proteinExistence type="predicted"/>
<evidence type="ECO:0000313" key="8">
    <source>
        <dbReference type="EMBL" id="KAJ2898665.1"/>
    </source>
</evidence>
<keyword evidence="2" id="KW-0805">Transcription regulation</keyword>
<feature type="domain" description="Zn(2)-C6 fungal-type" evidence="7">
    <location>
        <begin position="8"/>
        <end position="38"/>
    </location>
</feature>
<dbReference type="GO" id="GO:0008270">
    <property type="term" value="F:zinc ion binding"/>
    <property type="evidence" value="ECO:0007669"/>
    <property type="project" value="InterPro"/>
</dbReference>
<evidence type="ECO:0000256" key="4">
    <source>
        <dbReference type="ARBA" id="ARBA00023163"/>
    </source>
</evidence>
<name>A0AAD5WRK7_9PEZI</name>
<comment type="caution">
    <text evidence="8">The sequence shown here is derived from an EMBL/GenBank/DDBJ whole genome shotgun (WGS) entry which is preliminary data.</text>
</comment>
<keyword evidence="4" id="KW-0804">Transcription</keyword>
<dbReference type="GO" id="GO:0005634">
    <property type="term" value="C:nucleus"/>
    <property type="evidence" value="ECO:0007669"/>
    <property type="project" value="UniProtKB-SubCell"/>
</dbReference>
<feature type="region of interest" description="Disordered" evidence="6">
    <location>
        <begin position="90"/>
        <end position="143"/>
    </location>
</feature>
<dbReference type="PROSITE" id="PS00463">
    <property type="entry name" value="ZN2_CY6_FUNGAL_1"/>
    <property type="match status" value="1"/>
</dbReference>
<reference evidence="8" key="1">
    <citation type="submission" date="2022-07" db="EMBL/GenBank/DDBJ databases">
        <title>Draft genome sequence of Zalerion maritima ATCC 34329, a (micro)plastics degrading marine fungus.</title>
        <authorList>
            <person name="Paco A."/>
            <person name="Goncalves M.F.M."/>
            <person name="Rocha-Santos T.A.P."/>
            <person name="Alves A."/>
        </authorList>
    </citation>
    <scope>NUCLEOTIDE SEQUENCE</scope>
    <source>
        <strain evidence="8">ATCC 34329</strain>
    </source>
</reference>
<evidence type="ECO:0000256" key="3">
    <source>
        <dbReference type="ARBA" id="ARBA00023125"/>
    </source>
</evidence>
<dbReference type="PANTHER" id="PTHR31845">
    <property type="entry name" value="FINGER DOMAIN PROTEIN, PUTATIVE-RELATED"/>
    <property type="match status" value="1"/>
</dbReference>
<dbReference type="InterPro" id="IPR036864">
    <property type="entry name" value="Zn2-C6_fun-type_DNA-bd_sf"/>
</dbReference>
<keyword evidence="3" id="KW-0238">DNA-binding</keyword>
<evidence type="ECO:0000313" key="9">
    <source>
        <dbReference type="Proteomes" id="UP001201980"/>
    </source>
</evidence>
<dbReference type="SUPFAM" id="SSF57701">
    <property type="entry name" value="Zn2/Cys6 DNA-binding domain"/>
    <property type="match status" value="1"/>
</dbReference>
<evidence type="ECO:0000256" key="5">
    <source>
        <dbReference type="ARBA" id="ARBA00023242"/>
    </source>
</evidence>
<organism evidence="8 9">
    <name type="scientific">Zalerion maritima</name>
    <dbReference type="NCBI Taxonomy" id="339359"/>
    <lineage>
        <taxon>Eukaryota</taxon>
        <taxon>Fungi</taxon>
        <taxon>Dikarya</taxon>
        <taxon>Ascomycota</taxon>
        <taxon>Pezizomycotina</taxon>
        <taxon>Sordariomycetes</taxon>
        <taxon>Lulworthiomycetidae</taxon>
        <taxon>Lulworthiales</taxon>
        <taxon>Lulworthiaceae</taxon>
        <taxon>Zalerion</taxon>
    </lineage>
</organism>
<dbReference type="GO" id="GO:0000981">
    <property type="term" value="F:DNA-binding transcription factor activity, RNA polymerase II-specific"/>
    <property type="evidence" value="ECO:0007669"/>
    <property type="project" value="InterPro"/>
</dbReference>
<gene>
    <name evidence="8" type="ORF">MKZ38_003778</name>
</gene>
<evidence type="ECO:0000256" key="2">
    <source>
        <dbReference type="ARBA" id="ARBA00023015"/>
    </source>
</evidence>
<dbReference type="Proteomes" id="UP001201980">
    <property type="component" value="Unassembled WGS sequence"/>
</dbReference>
<evidence type="ECO:0000259" key="7">
    <source>
        <dbReference type="PROSITE" id="PS00463"/>
    </source>
</evidence>
<dbReference type="EMBL" id="JAKWBI020000221">
    <property type="protein sequence ID" value="KAJ2898665.1"/>
    <property type="molecule type" value="Genomic_DNA"/>
</dbReference>
<dbReference type="AlphaFoldDB" id="A0AAD5WRK7"/>
<feature type="compositionally biased region" description="Low complexity" evidence="6">
    <location>
        <begin position="93"/>
        <end position="115"/>
    </location>
</feature>
<keyword evidence="9" id="KW-1185">Reference proteome</keyword>
<evidence type="ECO:0000256" key="6">
    <source>
        <dbReference type="SAM" id="MobiDB-lite"/>
    </source>
</evidence>